<dbReference type="Pfam" id="PF04457">
    <property type="entry name" value="MJ1316"/>
    <property type="match status" value="1"/>
</dbReference>
<evidence type="ECO:0000256" key="1">
    <source>
        <dbReference type="SAM" id="MobiDB-lite"/>
    </source>
</evidence>
<evidence type="ECO:0000313" key="3">
    <source>
        <dbReference type="EMBL" id="CAP79028.1"/>
    </source>
</evidence>
<dbReference type="OMA" id="IHACNCR"/>
<dbReference type="GeneID" id="8305948"/>
<dbReference type="KEGG" id="pcs:N7525_010151"/>
<protein>
    <submittedName>
        <fullName evidence="3">Pc06g00350 protein</fullName>
    </submittedName>
</protein>
<dbReference type="STRING" id="500485.B6GVY0"/>
<dbReference type="AlphaFoldDB" id="B6GVY0"/>
<dbReference type="Gene3D" id="3.40.220.10">
    <property type="entry name" value="Leucine Aminopeptidase, subunit E, domain 1"/>
    <property type="match status" value="1"/>
</dbReference>
<feature type="compositionally biased region" description="Polar residues" evidence="1">
    <location>
        <begin position="1"/>
        <end position="12"/>
    </location>
</feature>
<dbReference type="SUPFAM" id="SSF52949">
    <property type="entry name" value="Macro domain-like"/>
    <property type="match status" value="1"/>
</dbReference>
<sequence length="663" mass="74078">MASINLSETGANKVTEKETSPFPPESSSSPQKRDQRSASPDYDPKSGENRLRPAGDIINRITWDSAFERSNYVIGFVDRFEGQLEITMGSWKKETTDEEFIPQHRVLYIRHTNGEIVWDRRRRRSLVSLEHFNFHHLINSSSSFSCAKMDPKKKPSLPRLTTNIPLLQKPANSSCNALPKTLPDANAPPVIMPERPARTSSMFKEDKHDQENIAPGTRHASDSMPVYVSQKRVDDSPLTKVKKLYYEDAFTTRGSHNSPKDRVTHESVVVIELKTNTKRPETSMLVTIDQNADLIFGNTSGSAYLLKITALSSLIGPLTNLRNTSLIQSTIQEMFGIAPDKGVVIYNPASEDNLATNGTTARGEIDRLERIDSSNSSSIIKSMSRSMSRRMKSSSGNSAPISLTAVMSPDVVTPTSTSPVAFASDDDQVAAFGRTDSDESLVLMTSALPSNVNSVQETPGDLFDAPNGAALIHACNCQGIWGSGIARAFRDRYPAAYEIYRNHCLIYRDHSLINTITNLRDEDQHPSLTARLPLGTALIIPPQQSDFILRRRRHWIVCLFTSDKYGSRADSEDMIVNSTFAALQDLSGQLRGLAQQSSETRNERPQGLYSNRFCTGLFNVPWERIRRLINTVGLHINVYHPFEASNRRARPIRIERPCEDHQD</sequence>
<organism evidence="3 4">
    <name type="scientific">Penicillium rubens (strain ATCC 28089 / DSM 1075 / NRRL 1951 / Wisconsin 54-1255)</name>
    <name type="common">Penicillium chrysogenum</name>
    <dbReference type="NCBI Taxonomy" id="500485"/>
    <lineage>
        <taxon>Eukaryota</taxon>
        <taxon>Fungi</taxon>
        <taxon>Dikarya</taxon>
        <taxon>Ascomycota</taxon>
        <taxon>Pezizomycotina</taxon>
        <taxon>Eurotiomycetes</taxon>
        <taxon>Eurotiomycetidae</taxon>
        <taxon>Eurotiales</taxon>
        <taxon>Aspergillaceae</taxon>
        <taxon>Penicillium</taxon>
        <taxon>Penicillium chrysogenum species complex</taxon>
    </lineage>
</organism>
<dbReference type="OrthoDB" id="2155246at2759"/>
<dbReference type="SUPFAM" id="SSF55331">
    <property type="entry name" value="Tautomerase/MIF"/>
    <property type="match status" value="1"/>
</dbReference>
<dbReference type="InterPro" id="IPR014347">
    <property type="entry name" value="Tautomerase/MIF_sf"/>
</dbReference>
<feature type="domain" description="MJ1316 RNA cyclic group end recognition" evidence="2">
    <location>
        <begin position="51"/>
        <end position="120"/>
    </location>
</feature>
<accession>B6GVY0</accession>
<dbReference type="Gene3D" id="3.30.429.10">
    <property type="entry name" value="Macrophage Migration Inhibitory Factor"/>
    <property type="match status" value="1"/>
</dbReference>
<dbReference type="VEuPathDB" id="FungiDB:PCH_Pc06g00350"/>
<dbReference type="PANTHER" id="PTHR12521:SF0">
    <property type="entry name" value="ADP-RIBOSE GLYCOHYDROLASE OARD1"/>
    <property type="match status" value="1"/>
</dbReference>
<feature type="region of interest" description="Disordered" evidence="1">
    <location>
        <begin position="1"/>
        <end position="53"/>
    </location>
</feature>
<dbReference type="PANTHER" id="PTHR12521">
    <property type="entry name" value="PROTEIN C6ORF130"/>
    <property type="match status" value="1"/>
</dbReference>
<dbReference type="Proteomes" id="UP000000724">
    <property type="component" value="Contig Pc00c06"/>
</dbReference>
<dbReference type="InterPro" id="IPR050892">
    <property type="entry name" value="ADP-ribose_metab_enzymes"/>
</dbReference>
<name>B6GVY0_PENRW</name>
<dbReference type="HOGENOM" id="CLU_442763_0_0_1"/>
<evidence type="ECO:0000313" key="4">
    <source>
        <dbReference type="Proteomes" id="UP000000724"/>
    </source>
</evidence>
<dbReference type="GO" id="GO:0140291">
    <property type="term" value="P:peptidyl-glutamate ADP-deribosylation"/>
    <property type="evidence" value="ECO:0007669"/>
    <property type="project" value="TreeGrafter"/>
</dbReference>
<dbReference type="InterPro" id="IPR043472">
    <property type="entry name" value="Macro_dom-like"/>
</dbReference>
<feature type="compositionally biased region" description="Basic and acidic residues" evidence="1">
    <location>
        <begin position="31"/>
        <end position="53"/>
    </location>
</feature>
<evidence type="ECO:0000259" key="2">
    <source>
        <dbReference type="Pfam" id="PF04457"/>
    </source>
</evidence>
<dbReference type="BioCyc" id="PCHR:PC06G00350-MONOMER"/>
<reference evidence="3 4" key="1">
    <citation type="journal article" date="2008" name="Nat. Biotechnol.">
        <title>Genome sequencing and analysis of the filamentous fungus Penicillium chrysogenum.</title>
        <authorList>
            <person name="van den Berg M.A."/>
            <person name="Albang R."/>
            <person name="Albermann K."/>
            <person name="Badger J.H."/>
            <person name="Daran J.-M."/>
            <person name="Driessen A.J.M."/>
            <person name="Garcia-Estrada C."/>
            <person name="Fedorova N.D."/>
            <person name="Harris D.M."/>
            <person name="Heijne W.H.M."/>
            <person name="Joardar V.S."/>
            <person name="Kiel J.A.K.W."/>
            <person name="Kovalchuk A."/>
            <person name="Martin J.F."/>
            <person name="Nierman W.C."/>
            <person name="Nijland J.G."/>
            <person name="Pronk J.T."/>
            <person name="Roubos J.A."/>
            <person name="van der Klei I.J."/>
            <person name="van Peij N.N.M.E."/>
            <person name="Veenhuis M."/>
            <person name="von Doehren H."/>
            <person name="Wagner C."/>
            <person name="Wortman J.R."/>
            <person name="Bovenberg R.A.L."/>
        </authorList>
    </citation>
    <scope>NUCLEOTIDE SEQUENCE [LARGE SCALE GENOMIC DNA]</scope>
    <source>
        <strain evidence="4">ATCC 28089 / DSM 1075 / NRRL 1951 / Wisconsin 54-1255</strain>
    </source>
</reference>
<dbReference type="EMBL" id="AM920421">
    <property type="protein sequence ID" value="CAP79028.1"/>
    <property type="molecule type" value="Genomic_DNA"/>
</dbReference>
<dbReference type="InterPro" id="IPR040459">
    <property type="entry name" value="MJ1316"/>
</dbReference>
<proteinExistence type="predicted"/>
<keyword evidence="4" id="KW-1185">Reference proteome</keyword>
<gene>
    <name evidence="3" type="ORF">Pc06g00350</name>
    <name evidence="3" type="ORF">PCH_Pc06g00350</name>
</gene>
<dbReference type="eggNOG" id="ENOG502S2ZV">
    <property type="taxonomic scope" value="Eukaryota"/>
</dbReference>